<keyword evidence="3" id="KW-1015">Disulfide bond</keyword>
<dbReference type="InterPro" id="IPR003598">
    <property type="entry name" value="Ig_sub2"/>
</dbReference>
<dbReference type="InterPro" id="IPR013162">
    <property type="entry name" value="CD80_C2-set"/>
</dbReference>
<reference evidence="7 8" key="1">
    <citation type="submission" date="2022-03" db="EMBL/GenBank/DDBJ databases">
        <title>A chromosomal length assembly of Cordylochernes scorpioides.</title>
        <authorList>
            <person name="Zeh D."/>
            <person name="Zeh J."/>
        </authorList>
    </citation>
    <scope>NUCLEOTIDE SEQUENCE [LARGE SCALE GENOMIC DNA]</scope>
    <source>
        <strain evidence="7">IN4F17</strain>
        <tissue evidence="7">Whole Body</tissue>
    </source>
</reference>
<evidence type="ECO:0000256" key="2">
    <source>
        <dbReference type="ARBA" id="ARBA00023136"/>
    </source>
</evidence>
<dbReference type="CDD" id="cd00096">
    <property type="entry name" value="Ig"/>
    <property type="match status" value="1"/>
</dbReference>
<dbReference type="Pfam" id="PF13927">
    <property type="entry name" value="Ig_3"/>
    <property type="match status" value="2"/>
</dbReference>
<dbReference type="SMART" id="SM00409">
    <property type="entry name" value="IG"/>
    <property type="match status" value="4"/>
</dbReference>
<dbReference type="InterPro" id="IPR051275">
    <property type="entry name" value="Cell_adhesion_signaling"/>
</dbReference>
<dbReference type="Proteomes" id="UP001235939">
    <property type="component" value="Chromosome 22"/>
</dbReference>
<evidence type="ECO:0000256" key="4">
    <source>
        <dbReference type="ARBA" id="ARBA00023180"/>
    </source>
</evidence>
<evidence type="ECO:0000313" key="8">
    <source>
        <dbReference type="Proteomes" id="UP001235939"/>
    </source>
</evidence>
<dbReference type="Pfam" id="PF08205">
    <property type="entry name" value="C2-set_2"/>
    <property type="match status" value="1"/>
</dbReference>
<sequence length="521" mass="58142">MVWWSRGSEFDTRPRDTAVNPGDTAVLECRVRHRRGECAWLKAGNVVGRIPNKYTFQREPTDGDCSITVQQASLEDDDATWRCQVTQASLTDPTLTSDPVRLTVRGRGSQEFDTRPRDTAVNPGDTAVLECRVRHRRGECAWLKAGNVVGRIPNKYTFQREPTDGDCSITVQQASLEDDDATWRCQVTQASLTDPTLTSDPVRLTVREAPLGPRIESNTNPLQPGEALTARAGELRRLHCVSRRGNPPAALRWLLEELELPANQTNATDVDHPKTFQAVSVLDYVFLKEHNQHVLRCVAMHEAYSTKTSEAAVRLEVHYPPEIALQGRPEQEVEEGSSLSLRCLADANPQANIIWRKSGHSGIYDIKDRIDFKPVRRSDSGVYSCAAKNDLGQSEEVQVEVDVKCVTVPPKIIRIEPKDVTTVTVNHPTKLVCVAEGNPEPKYTWLQQVQGGDPQSWQERGHNATLDLHNVSYTLQGAYRCEARNRINGKEHRAQSGELQLDVTGFEIISSAYHSSAESVK</sequence>
<feature type="domain" description="Ig-like" evidence="6">
    <location>
        <begin position="410"/>
        <end position="500"/>
    </location>
</feature>
<dbReference type="Pfam" id="PF07679">
    <property type="entry name" value="I-set"/>
    <property type="match status" value="2"/>
</dbReference>
<name>A0ABY6LSN1_9ARAC</name>
<dbReference type="SUPFAM" id="SSF48726">
    <property type="entry name" value="Immunoglobulin"/>
    <property type="match status" value="5"/>
</dbReference>
<dbReference type="PANTHER" id="PTHR11640">
    <property type="entry name" value="NEPHRIN"/>
    <property type="match status" value="1"/>
</dbReference>
<dbReference type="InterPro" id="IPR007110">
    <property type="entry name" value="Ig-like_dom"/>
</dbReference>
<dbReference type="PANTHER" id="PTHR11640:SF154">
    <property type="entry name" value="IRREGULAR CHIASM C-ROUGHEST PROTEIN-LIKE PROTEIN"/>
    <property type="match status" value="1"/>
</dbReference>
<dbReference type="EMBL" id="CP092884">
    <property type="protein sequence ID" value="UYV83147.1"/>
    <property type="molecule type" value="Genomic_DNA"/>
</dbReference>
<feature type="domain" description="Ig-like" evidence="6">
    <location>
        <begin position="213"/>
        <end position="314"/>
    </location>
</feature>
<keyword evidence="4" id="KW-0325">Glycoprotein</keyword>
<feature type="domain" description="Ig-like" evidence="6">
    <location>
        <begin position="321"/>
        <end position="400"/>
    </location>
</feature>
<dbReference type="InterPro" id="IPR003599">
    <property type="entry name" value="Ig_sub"/>
</dbReference>
<evidence type="ECO:0000256" key="1">
    <source>
        <dbReference type="ARBA" id="ARBA00004479"/>
    </source>
</evidence>
<comment type="subcellular location">
    <subcellularLocation>
        <location evidence="1">Membrane</location>
        <topology evidence="1">Single-pass type I membrane protein</topology>
    </subcellularLocation>
</comment>
<dbReference type="InterPro" id="IPR013783">
    <property type="entry name" value="Ig-like_fold"/>
</dbReference>
<evidence type="ECO:0000259" key="6">
    <source>
        <dbReference type="PROSITE" id="PS50835"/>
    </source>
</evidence>
<feature type="domain" description="Ig-like" evidence="6">
    <location>
        <begin position="8"/>
        <end position="89"/>
    </location>
</feature>
<evidence type="ECO:0000256" key="5">
    <source>
        <dbReference type="ARBA" id="ARBA00023319"/>
    </source>
</evidence>
<keyword evidence="2" id="KW-0472">Membrane</keyword>
<dbReference type="Gene3D" id="2.60.40.10">
    <property type="entry name" value="Immunoglobulins"/>
    <property type="match status" value="5"/>
</dbReference>
<dbReference type="InterPro" id="IPR013098">
    <property type="entry name" value="Ig_I-set"/>
</dbReference>
<dbReference type="SMART" id="SM00408">
    <property type="entry name" value="IGc2"/>
    <property type="match status" value="4"/>
</dbReference>
<dbReference type="PROSITE" id="PS50835">
    <property type="entry name" value="IG_LIKE"/>
    <property type="match status" value="5"/>
</dbReference>
<keyword evidence="5" id="KW-0393">Immunoglobulin domain</keyword>
<accession>A0ABY6LSN1</accession>
<organism evidence="7 8">
    <name type="scientific">Cordylochernes scorpioides</name>
    <dbReference type="NCBI Taxonomy" id="51811"/>
    <lineage>
        <taxon>Eukaryota</taxon>
        <taxon>Metazoa</taxon>
        <taxon>Ecdysozoa</taxon>
        <taxon>Arthropoda</taxon>
        <taxon>Chelicerata</taxon>
        <taxon>Arachnida</taxon>
        <taxon>Pseudoscorpiones</taxon>
        <taxon>Cheliferoidea</taxon>
        <taxon>Chernetidae</taxon>
        <taxon>Cordylochernes</taxon>
    </lineage>
</organism>
<dbReference type="InterPro" id="IPR036179">
    <property type="entry name" value="Ig-like_dom_sf"/>
</dbReference>
<proteinExistence type="predicted"/>
<evidence type="ECO:0000313" key="7">
    <source>
        <dbReference type="EMBL" id="UYV83147.1"/>
    </source>
</evidence>
<protein>
    <recommendedName>
        <fullName evidence="6">Ig-like domain-containing protein</fullName>
    </recommendedName>
</protein>
<gene>
    <name evidence="7" type="ORF">LAZ67_22002421</name>
</gene>
<evidence type="ECO:0000256" key="3">
    <source>
        <dbReference type="ARBA" id="ARBA00023157"/>
    </source>
</evidence>
<feature type="domain" description="Ig-like" evidence="6">
    <location>
        <begin position="93"/>
        <end position="198"/>
    </location>
</feature>
<keyword evidence="8" id="KW-1185">Reference proteome</keyword>